<protein>
    <submittedName>
        <fullName evidence="1">Uncharacterized protein</fullName>
    </submittedName>
</protein>
<dbReference type="EMBL" id="CAQQ02138764">
    <property type="status" value="NOT_ANNOTATED_CDS"/>
    <property type="molecule type" value="Genomic_DNA"/>
</dbReference>
<sequence>MTLFIIFEKLHGNDKELGIFIIRFAYIFVSDLLIYSSHQEFNTQFQMLEFMGNRNKTRKFYANIGKRSYERIEVCYQVETKAIPRHYDFDNNMKVDACLT</sequence>
<dbReference type="HOGENOM" id="CLU_2309196_0_0_1"/>
<dbReference type="AlphaFoldDB" id="T1GF71"/>
<reference evidence="2" key="1">
    <citation type="submission" date="2013-02" db="EMBL/GenBank/DDBJ databases">
        <authorList>
            <person name="Hughes D."/>
        </authorList>
    </citation>
    <scope>NUCLEOTIDE SEQUENCE</scope>
    <source>
        <strain>Durham</strain>
        <strain evidence="2">NC isolate 2 -- Noor lab</strain>
    </source>
</reference>
<accession>T1GF71</accession>
<name>T1GF71_MEGSC</name>
<organism evidence="1 2">
    <name type="scientific">Megaselia scalaris</name>
    <name type="common">Humpbacked fly</name>
    <name type="synonym">Phora scalaris</name>
    <dbReference type="NCBI Taxonomy" id="36166"/>
    <lineage>
        <taxon>Eukaryota</taxon>
        <taxon>Metazoa</taxon>
        <taxon>Ecdysozoa</taxon>
        <taxon>Arthropoda</taxon>
        <taxon>Hexapoda</taxon>
        <taxon>Insecta</taxon>
        <taxon>Pterygota</taxon>
        <taxon>Neoptera</taxon>
        <taxon>Endopterygota</taxon>
        <taxon>Diptera</taxon>
        <taxon>Brachycera</taxon>
        <taxon>Muscomorpha</taxon>
        <taxon>Platypezoidea</taxon>
        <taxon>Phoridae</taxon>
        <taxon>Megaseliini</taxon>
        <taxon>Megaselia</taxon>
    </lineage>
</organism>
<keyword evidence="2" id="KW-1185">Reference proteome</keyword>
<evidence type="ECO:0000313" key="1">
    <source>
        <dbReference type="EnsemblMetazoa" id="MESCA002002-PA"/>
    </source>
</evidence>
<proteinExistence type="predicted"/>
<dbReference type="EMBL" id="CAQQ02138763">
    <property type="status" value="NOT_ANNOTATED_CDS"/>
    <property type="molecule type" value="Genomic_DNA"/>
</dbReference>
<dbReference type="EnsemblMetazoa" id="MESCA002002-RA">
    <property type="protein sequence ID" value="MESCA002002-PA"/>
    <property type="gene ID" value="MESCA002002"/>
</dbReference>
<reference evidence="1" key="2">
    <citation type="submission" date="2015-06" db="UniProtKB">
        <authorList>
            <consortium name="EnsemblMetazoa"/>
        </authorList>
    </citation>
    <scope>IDENTIFICATION</scope>
</reference>
<evidence type="ECO:0000313" key="2">
    <source>
        <dbReference type="Proteomes" id="UP000015102"/>
    </source>
</evidence>
<dbReference type="Proteomes" id="UP000015102">
    <property type="component" value="Unassembled WGS sequence"/>
</dbReference>